<keyword evidence="2" id="KW-1185">Reference proteome</keyword>
<protein>
    <recommendedName>
        <fullName evidence="3">Ig-like domain-containing protein</fullName>
    </recommendedName>
</protein>
<sequence>MSVPKKFATALFAVSMVLLFTIGITSMKIPASLRLEPNLQGPEGVCLNGAFAYGDFSAGGDPATDRYIWSIQDASGFEVFYESGGAQAQEISFPFTSTGVFEVSLRVIRGDNQNYYQETLSVSVERGPSFVLPTDVVFCGSDPVTLQALDPSDPNFSRYTIEWLNPANTVLGTGNTYIATEPGRYYAKVSSIACEAVATTFVGPSIAVNVVSSAQVACLGSTVSFRPDAPYLASWAYSKDGQEGRTFIENAYELNLNTDNLEGLGKYTIFFSVEDPERPGCNVEKSFPLEIRPAPDFTLSKISDAESCAIGNGVFEITANTAISSITISGGQPETINQISENGKRTITDLDPKVYTVTATVGTCTISKSISIENENPDEGIDFEVSSSPSSCTTSGAGRGLLLLDFKGLSVSGSYRISSENGDIFQDDFQNQTQIEVEVPKGNYRVEVSDNDACSSTKSQVYEVEGPNQVSFSVPSTLTVCERYELVPQTGQDLSFTLIDPAGNEVSREGNGSFAIDQTGSYRLTGIPADPNSPLCPRTRSLEVVVNEPLEYDYSQRVIDCFGNQIFTAELFDNNPGDVIIRWMSADRTILGRELEFFPPTTGTFLLEVQPRSSSSCPVNPISFEVSIQANEGSVYIEGSPLCSGDSFTRLQAVVSGNPDNKVEWYKIDPELGNTWLFELDGQMEIEVEEPGVYEVVLRNDINCRLESAVYEVAQFEAQALDLADSYVLCSAENISPTISPGEFASYSWSLEGTMVSDTPSYRPTSPGTYELTVIDDNGCEQVGSFVVEEGCEVLVRYPNALIPGDPQRDFKIFVDEDIDWVEIFIYNRNGALVYHCESQNEGGSLSVCLWDGMVDGKQAISGSYPMVVKYRSEVLGLDKTEKRSITVIGN</sequence>
<name>A0ABX0HAW1_9BACT</name>
<accession>A0ABX0HAW1</accession>
<gene>
    <name evidence="1" type="ORF">G9Q97_14605</name>
</gene>
<dbReference type="EMBL" id="JAANYN010000005">
    <property type="protein sequence ID" value="NHE58043.1"/>
    <property type="molecule type" value="Genomic_DNA"/>
</dbReference>
<dbReference type="RefSeq" id="WP_166148045.1">
    <property type="nucleotide sequence ID" value="NZ_JAANYN010000005.1"/>
</dbReference>
<evidence type="ECO:0008006" key="3">
    <source>
        <dbReference type="Google" id="ProtNLM"/>
    </source>
</evidence>
<evidence type="ECO:0000313" key="1">
    <source>
        <dbReference type="EMBL" id="NHE58043.1"/>
    </source>
</evidence>
<reference evidence="1 2" key="1">
    <citation type="submission" date="2020-03" db="EMBL/GenBank/DDBJ databases">
        <title>Cyclobacterium plantarum sp. nov., a marine bacterium isolated from a coastal-marine wetland.</title>
        <authorList>
            <person name="Sanchez-Porro C."/>
            <person name="Ventosa A."/>
            <person name="Amoozegar M."/>
        </authorList>
    </citation>
    <scope>NUCLEOTIDE SEQUENCE [LARGE SCALE GENOMIC DNA]</scope>
    <source>
        <strain evidence="1 2">GBPx2</strain>
    </source>
</reference>
<comment type="caution">
    <text evidence="1">The sequence shown here is derived from an EMBL/GenBank/DDBJ whole genome shotgun (WGS) entry which is preliminary data.</text>
</comment>
<proteinExistence type="predicted"/>
<evidence type="ECO:0000313" key="2">
    <source>
        <dbReference type="Proteomes" id="UP000649799"/>
    </source>
</evidence>
<dbReference type="Proteomes" id="UP000649799">
    <property type="component" value="Unassembled WGS sequence"/>
</dbReference>
<organism evidence="1 2">
    <name type="scientific">Cyclobacterium plantarum</name>
    <dbReference type="NCBI Taxonomy" id="2716263"/>
    <lineage>
        <taxon>Bacteria</taxon>
        <taxon>Pseudomonadati</taxon>
        <taxon>Bacteroidota</taxon>
        <taxon>Cytophagia</taxon>
        <taxon>Cytophagales</taxon>
        <taxon>Cyclobacteriaceae</taxon>
        <taxon>Cyclobacterium</taxon>
    </lineage>
</organism>